<name>A0A5J4ZCP3_9ASTE</name>
<gene>
    <name evidence="1" type="ORF">F0562_018700</name>
</gene>
<keyword evidence="2" id="KW-1185">Reference proteome</keyword>
<evidence type="ECO:0000313" key="1">
    <source>
        <dbReference type="EMBL" id="KAA8515689.1"/>
    </source>
</evidence>
<organism evidence="1 2">
    <name type="scientific">Nyssa sinensis</name>
    <dbReference type="NCBI Taxonomy" id="561372"/>
    <lineage>
        <taxon>Eukaryota</taxon>
        <taxon>Viridiplantae</taxon>
        <taxon>Streptophyta</taxon>
        <taxon>Embryophyta</taxon>
        <taxon>Tracheophyta</taxon>
        <taxon>Spermatophyta</taxon>
        <taxon>Magnoliopsida</taxon>
        <taxon>eudicotyledons</taxon>
        <taxon>Gunneridae</taxon>
        <taxon>Pentapetalae</taxon>
        <taxon>asterids</taxon>
        <taxon>Cornales</taxon>
        <taxon>Nyssaceae</taxon>
        <taxon>Nyssa</taxon>
    </lineage>
</organism>
<dbReference type="EMBL" id="CM018052">
    <property type="protein sequence ID" value="KAA8515689.1"/>
    <property type="molecule type" value="Genomic_DNA"/>
</dbReference>
<protein>
    <submittedName>
        <fullName evidence="1">Uncharacterized protein</fullName>
    </submittedName>
</protein>
<proteinExistence type="predicted"/>
<evidence type="ECO:0000313" key="2">
    <source>
        <dbReference type="Proteomes" id="UP000325577"/>
    </source>
</evidence>
<reference evidence="1 2" key="1">
    <citation type="submission" date="2019-09" db="EMBL/GenBank/DDBJ databases">
        <title>A chromosome-level genome assembly of the Chinese tupelo Nyssa sinensis.</title>
        <authorList>
            <person name="Yang X."/>
            <person name="Kang M."/>
            <person name="Yang Y."/>
            <person name="Xiong H."/>
            <person name="Wang M."/>
            <person name="Zhang Z."/>
            <person name="Wang Z."/>
            <person name="Wu H."/>
            <person name="Ma T."/>
            <person name="Liu J."/>
            <person name="Xi Z."/>
        </authorList>
    </citation>
    <scope>NUCLEOTIDE SEQUENCE [LARGE SCALE GENOMIC DNA]</scope>
    <source>
        <strain evidence="1">J267</strain>
        <tissue evidence="1">Leaf</tissue>
    </source>
</reference>
<accession>A0A5J4ZCP3</accession>
<sequence>MFRLLFPSSSTWLLCHISPPNDLNLFQKCRYFIFLNRFNKNDDFLFHLCYPQGQNKMLKWPLSSQDLSLSSLPWCSLRETAENNWDTCYPRVLFGPVAFSPAASALDENSRKGWKLLTLFVILLTFEQCLKLKFSAGA</sequence>
<dbReference type="AlphaFoldDB" id="A0A5J4ZCP3"/>
<dbReference type="Proteomes" id="UP000325577">
    <property type="component" value="Linkage Group LG9"/>
</dbReference>